<reference evidence="3 4" key="1">
    <citation type="journal article" date="2017" name="Genome Biol. Evol.">
        <title>Phytophthora megakarya and P. palmivora, closely related causal agents of cacao black pod rot, underwent increases in genome sizes and gene numbers by different mechanisms.</title>
        <authorList>
            <person name="Ali S.S."/>
            <person name="Shao J."/>
            <person name="Lary D.J."/>
            <person name="Kronmiller B."/>
            <person name="Shen D."/>
            <person name="Strem M.D."/>
            <person name="Amoako-Attah I."/>
            <person name="Akrofi A.Y."/>
            <person name="Begoude B.A."/>
            <person name="Ten Hoopen G.M."/>
            <person name="Coulibaly K."/>
            <person name="Kebe B.I."/>
            <person name="Melnick R.L."/>
            <person name="Guiltinan M.J."/>
            <person name="Tyler B.M."/>
            <person name="Meinhardt L.W."/>
            <person name="Bailey B.A."/>
        </authorList>
    </citation>
    <scope>NUCLEOTIDE SEQUENCE [LARGE SCALE GENOMIC DNA]</scope>
    <source>
        <strain evidence="4">sbr112.9</strain>
    </source>
</reference>
<evidence type="ECO:0000313" key="3">
    <source>
        <dbReference type="EMBL" id="POM59455.1"/>
    </source>
</evidence>
<dbReference type="SUPFAM" id="SSF56112">
    <property type="entry name" value="Protein kinase-like (PK-like)"/>
    <property type="match status" value="2"/>
</dbReference>
<gene>
    <name evidence="3" type="ORF">PHPALM_31817</name>
</gene>
<evidence type="ECO:0000313" key="4">
    <source>
        <dbReference type="Proteomes" id="UP000237271"/>
    </source>
</evidence>
<organism evidence="3 4">
    <name type="scientific">Phytophthora palmivora</name>
    <dbReference type="NCBI Taxonomy" id="4796"/>
    <lineage>
        <taxon>Eukaryota</taxon>
        <taxon>Sar</taxon>
        <taxon>Stramenopiles</taxon>
        <taxon>Oomycota</taxon>
        <taxon>Peronosporomycetes</taxon>
        <taxon>Peronosporales</taxon>
        <taxon>Peronosporaceae</taxon>
        <taxon>Phytophthora</taxon>
    </lineage>
</organism>
<sequence length="768" mass="84232">MASVSASWVAQQRYDSDNCTGAPIAMSLSSVNSCSSSRCTSVQVNNVSQFLNLECNITDRFTYAESVYGEFNYIIVEDYADTGCENLRLTTVLPASGTCTDSTMYGRFSMVSVLFANGSALIALYDDAGCDGEASMDFVLDSGNIESGDCVQDHFRFYTSASGSLMGFDTGSLDADSDSGAQGSKSHSGLNGFVIVGIVLAAGAIGFMTAVFFWKRRSPGEQKREESDSIVSYDSYAALQLRPKSVFSTGTKSTYSKDSRDQRSISYFWEDDEIAAARIDRDKIDFEKVISHGGYGQVMSGWFNGHHVAVKMLLPEHRKSMKHLTSFLDEVKLMAMLEHPRIVEFVGVAWDSLADLCVLTEFMEGGDLRTLLTSYEAQHVPVGFNETKVTIALHVAHALTYLHSLDPPVLHRDLKSKNILLSANYDAKLTDFGISREHVDHTMTAGVGTSRWMAPEVMMGENYDDKADVFSMGVVLSELDLHALPYSHAKDESNPNKRSKSFAMSLGRWLLRALAMESMFVAPSFATNWSARELYSGSHCAGTPNVLKMIETDTCDPQACTAHDLGGYTLFVAAMCNVTDRFKYTEERFQGFDYVMMEEYDGTGCKNLVQTSVYPASGVCEKSSALANTSDIVSLYSNGTSVVLLFDDALAASYAGYPTPESALNAITLGSEASYSQGSNEEEDKPRSRRNNLSCVSGLWDDEIIITARVPREKVIVQDLISRGGYGEVYSGMFNDEPVAVKMLLPEMRKSISHLNAFLAEVKLMATL</sequence>
<dbReference type="GO" id="GO:0005524">
    <property type="term" value="F:ATP binding"/>
    <property type="evidence" value="ECO:0007669"/>
    <property type="project" value="InterPro"/>
</dbReference>
<dbReference type="InterPro" id="IPR008271">
    <property type="entry name" value="Ser/Thr_kinase_AS"/>
</dbReference>
<dbReference type="Gene3D" id="3.30.200.20">
    <property type="entry name" value="Phosphorylase Kinase, domain 1"/>
    <property type="match status" value="2"/>
</dbReference>
<comment type="caution">
    <text evidence="3">The sequence shown here is derived from an EMBL/GenBank/DDBJ whole genome shotgun (WGS) entry which is preliminary data.</text>
</comment>
<dbReference type="Gene3D" id="1.10.510.10">
    <property type="entry name" value="Transferase(Phosphotransferase) domain 1"/>
    <property type="match status" value="1"/>
</dbReference>
<dbReference type="OrthoDB" id="4062651at2759"/>
<name>A0A2P4X1M8_9STRA</name>
<dbReference type="SMART" id="SM00220">
    <property type="entry name" value="S_TKc"/>
    <property type="match status" value="1"/>
</dbReference>
<feature type="transmembrane region" description="Helical" evidence="1">
    <location>
        <begin position="192"/>
        <end position="214"/>
    </location>
</feature>
<keyword evidence="1" id="KW-1133">Transmembrane helix</keyword>
<dbReference type="Proteomes" id="UP000237271">
    <property type="component" value="Unassembled WGS sequence"/>
</dbReference>
<feature type="non-terminal residue" evidence="3">
    <location>
        <position position="768"/>
    </location>
</feature>
<dbReference type="InterPro" id="IPR000719">
    <property type="entry name" value="Prot_kinase_dom"/>
</dbReference>
<feature type="domain" description="Protein kinase" evidence="2">
    <location>
        <begin position="284"/>
        <end position="535"/>
    </location>
</feature>
<accession>A0A2P4X1M8</accession>
<dbReference type="PANTHER" id="PTHR44329">
    <property type="entry name" value="SERINE/THREONINE-PROTEIN KINASE TNNI3K-RELATED"/>
    <property type="match status" value="1"/>
</dbReference>
<dbReference type="InterPro" id="IPR051681">
    <property type="entry name" value="Ser/Thr_Kinases-Pseudokinases"/>
</dbReference>
<keyword evidence="1" id="KW-0472">Membrane</keyword>
<keyword evidence="3" id="KW-0808">Transferase</keyword>
<keyword evidence="3" id="KW-0418">Kinase</keyword>
<protein>
    <submittedName>
        <fullName evidence="3">TKL protein kinase</fullName>
    </submittedName>
</protein>
<dbReference type="EMBL" id="NCKW01017150">
    <property type="protein sequence ID" value="POM59455.1"/>
    <property type="molecule type" value="Genomic_DNA"/>
</dbReference>
<evidence type="ECO:0000259" key="2">
    <source>
        <dbReference type="PROSITE" id="PS50011"/>
    </source>
</evidence>
<dbReference type="AlphaFoldDB" id="A0A2P4X1M8"/>
<keyword evidence="1" id="KW-0812">Transmembrane</keyword>
<dbReference type="PROSITE" id="PS00108">
    <property type="entry name" value="PROTEIN_KINASE_ST"/>
    <property type="match status" value="1"/>
</dbReference>
<proteinExistence type="predicted"/>
<evidence type="ECO:0000256" key="1">
    <source>
        <dbReference type="SAM" id="Phobius"/>
    </source>
</evidence>
<dbReference type="InterPro" id="IPR011009">
    <property type="entry name" value="Kinase-like_dom_sf"/>
</dbReference>
<dbReference type="PANTHER" id="PTHR44329:SF214">
    <property type="entry name" value="PROTEIN KINASE DOMAIN-CONTAINING PROTEIN"/>
    <property type="match status" value="1"/>
</dbReference>
<keyword evidence="4" id="KW-1185">Reference proteome</keyword>
<dbReference type="Pfam" id="PF00069">
    <property type="entry name" value="Pkinase"/>
    <property type="match status" value="1"/>
</dbReference>
<dbReference type="GO" id="GO:0004674">
    <property type="term" value="F:protein serine/threonine kinase activity"/>
    <property type="evidence" value="ECO:0007669"/>
    <property type="project" value="TreeGrafter"/>
</dbReference>
<dbReference type="PROSITE" id="PS50011">
    <property type="entry name" value="PROTEIN_KINASE_DOM"/>
    <property type="match status" value="1"/>
</dbReference>